<name>A0A3S5C3E2_9PLAT</name>
<proteinExistence type="predicted"/>
<dbReference type="Proteomes" id="UP000784294">
    <property type="component" value="Unassembled WGS sequence"/>
</dbReference>
<sequence>MHFRFQESPDVPASRTTFCWQSPHFVLPPVLPCHPESSSLWADSFSLLHLGPESQFCPEHDIPLLFRVELGFFSGSAFTTVAQVQDWPNAQQHPSAICSLLPTREYCSELGVNLASDAIVCASVMLFCRLGPTIQSSGRRRERSGRMCLTEA</sequence>
<gene>
    <name evidence="1" type="ORF">PXEA_LOCUS26079</name>
</gene>
<dbReference type="EMBL" id="CAAALY010244443">
    <property type="protein sequence ID" value="VEL32639.1"/>
    <property type="molecule type" value="Genomic_DNA"/>
</dbReference>
<protein>
    <submittedName>
        <fullName evidence="1">Uncharacterized protein</fullName>
    </submittedName>
</protein>
<evidence type="ECO:0000313" key="1">
    <source>
        <dbReference type="EMBL" id="VEL32639.1"/>
    </source>
</evidence>
<comment type="caution">
    <text evidence="1">The sequence shown here is derived from an EMBL/GenBank/DDBJ whole genome shotgun (WGS) entry which is preliminary data.</text>
</comment>
<reference evidence="1" key="1">
    <citation type="submission" date="2018-11" db="EMBL/GenBank/DDBJ databases">
        <authorList>
            <consortium name="Pathogen Informatics"/>
        </authorList>
    </citation>
    <scope>NUCLEOTIDE SEQUENCE</scope>
</reference>
<accession>A0A3S5C3E2</accession>
<dbReference type="AlphaFoldDB" id="A0A3S5C3E2"/>
<evidence type="ECO:0000313" key="2">
    <source>
        <dbReference type="Proteomes" id="UP000784294"/>
    </source>
</evidence>
<organism evidence="1 2">
    <name type="scientific">Protopolystoma xenopodis</name>
    <dbReference type="NCBI Taxonomy" id="117903"/>
    <lineage>
        <taxon>Eukaryota</taxon>
        <taxon>Metazoa</taxon>
        <taxon>Spiralia</taxon>
        <taxon>Lophotrochozoa</taxon>
        <taxon>Platyhelminthes</taxon>
        <taxon>Monogenea</taxon>
        <taxon>Polyopisthocotylea</taxon>
        <taxon>Polystomatidea</taxon>
        <taxon>Polystomatidae</taxon>
        <taxon>Protopolystoma</taxon>
    </lineage>
</organism>
<keyword evidence="2" id="KW-1185">Reference proteome</keyword>